<comment type="pathway">
    <text evidence="1">Protein modification; protein ubiquitination.</text>
</comment>
<proteinExistence type="predicted"/>
<dbReference type="InterPro" id="IPR045132">
    <property type="entry name" value="UBE4"/>
</dbReference>
<gene>
    <name evidence="5" type="ORF">MKW98_006213</name>
</gene>
<feature type="region of interest" description="Disordered" evidence="3">
    <location>
        <begin position="261"/>
        <end position="319"/>
    </location>
</feature>
<dbReference type="GO" id="GO:0036503">
    <property type="term" value="P:ERAD pathway"/>
    <property type="evidence" value="ECO:0007669"/>
    <property type="project" value="InterPro"/>
</dbReference>
<reference evidence="5" key="1">
    <citation type="submission" date="2022-04" db="EMBL/GenBank/DDBJ databases">
        <title>A functionally conserved STORR gene fusion in Papaver species that diverged 16.8 million years ago.</title>
        <authorList>
            <person name="Catania T."/>
        </authorList>
    </citation>
    <scope>NUCLEOTIDE SEQUENCE</scope>
    <source>
        <strain evidence="5">S-188037</strain>
    </source>
</reference>
<dbReference type="SMART" id="SM00504">
    <property type="entry name" value="Ubox"/>
    <property type="match status" value="3"/>
</dbReference>
<dbReference type="EMBL" id="JAJJMB010001716">
    <property type="protein sequence ID" value="KAI3955853.1"/>
    <property type="molecule type" value="Genomic_DNA"/>
</dbReference>
<dbReference type="AlphaFoldDB" id="A0AAD4XXD5"/>
<dbReference type="GO" id="GO:0034450">
    <property type="term" value="F:ubiquitin-ubiquitin ligase activity"/>
    <property type="evidence" value="ECO:0007669"/>
    <property type="project" value="InterPro"/>
</dbReference>
<dbReference type="Proteomes" id="UP001202328">
    <property type="component" value="Unassembled WGS sequence"/>
</dbReference>
<dbReference type="PANTHER" id="PTHR13931:SF2">
    <property type="entry name" value="UBIQUITIN CONJUGATION FACTOR E4 B"/>
    <property type="match status" value="1"/>
</dbReference>
<dbReference type="SUPFAM" id="SSF57850">
    <property type="entry name" value="RING/U-box"/>
    <property type="match status" value="3"/>
</dbReference>
<accession>A0AAD4XXD5</accession>
<organism evidence="5 6">
    <name type="scientific">Papaver atlanticum</name>
    <dbReference type="NCBI Taxonomy" id="357466"/>
    <lineage>
        <taxon>Eukaryota</taxon>
        <taxon>Viridiplantae</taxon>
        <taxon>Streptophyta</taxon>
        <taxon>Embryophyta</taxon>
        <taxon>Tracheophyta</taxon>
        <taxon>Spermatophyta</taxon>
        <taxon>Magnoliopsida</taxon>
        <taxon>Ranunculales</taxon>
        <taxon>Papaveraceae</taxon>
        <taxon>Papaveroideae</taxon>
        <taxon>Papaver</taxon>
    </lineage>
</organism>
<feature type="domain" description="U-box" evidence="4">
    <location>
        <begin position="97"/>
        <end position="170"/>
    </location>
</feature>
<dbReference type="GO" id="GO:0005737">
    <property type="term" value="C:cytoplasm"/>
    <property type="evidence" value="ECO:0007669"/>
    <property type="project" value="TreeGrafter"/>
</dbReference>
<dbReference type="GO" id="GO:0000151">
    <property type="term" value="C:ubiquitin ligase complex"/>
    <property type="evidence" value="ECO:0007669"/>
    <property type="project" value="InterPro"/>
</dbReference>
<evidence type="ECO:0000256" key="1">
    <source>
        <dbReference type="ARBA" id="ARBA00004906"/>
    </source>
</evidence>
<evidence type="ECO:0000256" key="2">
    <source>
        <dbReference type="ARBA" id="ARBA00022679"/>
    </source>
</evidence>
<keyword evidence="2" id="KW-0808">Transferase</keyword>
<evidence type="ECO:0000313" key="6">
    <source>
        <dbReference type="Proteomes" id="UP001202328"/>
    </source>
</evidence>
<name>A0AAD4XXD5_9MAGN</name>
<feature type="compositionally biased region" description="Low complexity" evidence="3">
    <location>
        <begin position="267"/>
        <end position="278"/>
    </location>
</feature>
<keyword evidence="6" id="KW-1185">Reference proteome</keyword>
<feature type="compositionally biased region" description="Polar residues" evidence="3">
    <location>
        <begin position="64"/>
        <end position="85"/>
    </location>
</feature>
<feature type="region of interest" description="Disordered" evidence="3">
    <location>
        <begin position="64"/>
        <end position="96"/>
    </location>
</feature>
<dbReference type="PANTHER" id="PTHR13931">
    <property type="entry name" value="UBIQUITINATION FACTOR E4"/>
    <property type="match status" value="1"/>
</dbReference>
<evidence type="ECO:0000256" key="3">
    <source>
        <dbReference type="SAM" id="MobiDB-lite"/>
    </source>
</evidence>
<protein>
    <recommendedName>
        <fullName evidence="4">U-box domain-containing protein</fullName>
    </recommendedName>
</protein>
<sequence length="319" mass="36051">MQYPVVLPSGCRVDRYNIYDYMWESPVDPFSGRHLTDDMLVSDRDLKERIERFIVIYAQQNMQSTTNETMQSGSATCKSSPGAQNDESDPNDVNPKYIPKEFLDELALTLMKDPVILPSDARMDRAIIQSHISEFHIDPFTGRYLTQDMLVSDDKLKARIEEFISTSRARSNAHDAYNRAINCLDIDDIPMEFRDSLESTLMRDPVVLPSGHRVDRAVILNRISKFPVDPFFGRHLTEDMLVSDDNLQAKIDEFISSLPGGISMQKTSTEATQTGTETYQSGTGTPSEKEQNNIANAMEGMSLEEKGPMPSRFADSRDN</sequence>
<dbReference type="PROSITE" id="PS51698">
    <property type="entry name" value="U_BOX"/>
    <property type="match status" value="2"/>
</dbReference>
<dbReference type="Gene3D" id="3.30.40.10">
    <property type="entry name" value="Zinc/RING finger domain, C3HC4 (zinc finger)"/>
    <property type="match status" value="3"/>
</dbReference>
<dbReference type="GO" id="GO:0005634">
    <property type="term" value="C:nucleus"/>
    <property type="evidence" value="ECO:0007669"/>
    <property type="project" value="TreeGrafter"/>
</dbReference>
<comment type="caution">
    <text evidence="5">The sequence shown here is derived from an EMBL/GenBank/DDBJ whole genome shotgun (WGS) entry which is preliminary data.</text>
</comment>
<dbReference type="Pfam" id="PF04564">
    <property type="entry name" value="U-box"/>
    <property type="match status" value="3"/>
</dbReference>
<evidence type="ECO:0000313" key="5">
    <source>
        <dbReference type="EMBL" id="KAI3955853.1"/>
    </source>
</evidence>
<dbReference type="InterPro" id="IPR013083">
    <property type="entry name" value="Znf_RING/FYVE/PHD"/>
</dbReference>
<dbReference type="GO" id="GO:0000209">
    <property type="term" value="P:protein polyubiquitination"/>
    <property type="evidence" value="ECO:0007669"/>
    <property type="project" value="TreeGrafter"/>
</dbReference>
<dbReference type="InterPro" id="IPR003613">
    <property type="entry name" value="Ubox_domain"/>
</dbReference>
<evidence type="ECO:0000259" key="4">
    <source>
        <dbReference type="PROSITE" id="PS51698"/>
    </source>
</evidence>
<feature type="domain" description="U-box" evidence="4">
    <location>
        <begin position="188"/>
        <end position="261"/>
    </location>
</feature>